<keyword evidence="3" id="KW-1185">Reference proteome</keyword>
<dbReference type="SUPFAM" id="SSF55718">
    <property type="entry name" value="SCP-like"/>
    <property type="match status" value="1"/>
</dbReference>
<name>A0A1B7LG19_9FIRM</name>
<organism evidence="2 3">
    <name type="scientific">Desulfotomaculum copahuensis</name>
    <dbReference type="NCBI Taxonomy" id="1838280"/>
    <lineage>
        <taxon>Bacteria</taxon>
        <taxon>Bacillati</taxon>
        <taxon>Bacillota</taxon>
        <taxon>Clostridia</taxon>
        <taxon>Eubacteriales</taxon>
        <taxon>Desulfotomaculaceae</taxon>
        <taxon>Desulfotomaculum</taxon>
    </lineage>
</organism>
<evidence type="ECO:0000259" key="1">
    <source>
        <dbReference type="Pfam" id="PF02036"/>
    </source>
</evidence>
<sequence>MIKADRRLVLSRMEKTCAKMGADRNASVFFQKGEGVEVGYVLKDLELTFYLRLVDGRMEVVEGAAPNPAVVMEMDFSTHHSILMRTMHPMEAVARRKIRIKVENQKKMSLILPMTGVMCRAYRESVQEETGCEEVRA</sequence>
<protein>
    <recommendedName>
        <fullName evidence="1">SCP2 domain-containing protein</fullName>
    </recommendedName>
</protein>
<dbReference type="Gene3D" id="3.30.1050.10">
    <property type="entry name" value="SCP2 sterol-binding domain"/>
    <property type="match status" value="1"/>
</dbReference>
<dbReference type="InterPro" id="IPR036527">
    <property type="entry name" value="SCP2_sterol-bd_dom_sf"/>
</dbReference>
<evidence type="ECO:0000313" key="3">
    <source>
        <dbReference type="Proteomes" id="UP000078532"/>
    </source>
</evidence>
<dbReference type="Proteomes" id="UP000078532">
    <property type="component" value="Unassembled WGS sequence"/>
</dbReference>
<dbReference type="Pfam" id="PF02036">
    <property type="entry name" value="SCP2"/>
    <property type="match status" value="1"/>
</dbReference>
<proteinExistence type="predicted"/>
<dbReference type="InterPro" id="IPR003033">
    <property type="entry name" value="SCP2_sterol-bd_dom"/>
</dbReference>
<dbReference type="AlphaFoldDB" id="A0A1B7LG19"/>
<comment type="caution">
    <text evidence="2">The sequence shown here is derived from an EMBL/GenBank/DDBJ whole genome shotgun (WGS) entry which is preliminary data.</text>
</comment>
<dbReference type="RefSeq" id="WP_066667466.1">
    <property type="nucleotide sequence ID" value="NZ_LYVF01000106.1"/>
</dbReference>
<gene>
    <name evidence="2" type="ORF">A6M21_07990</name>
</gene>
<dbReference type="EMBL" id="LYVF01000106">
    <property type="protein sequence ID" value="OAT83614.1"/>
    <property type="molecule type" value="Genomic_DNA"/>
</dbReference>
<evidence type="ECO:0000313" key="2">
    <source>
        <dbReference type="EMBL" id="OAT83614.1"/>
    </source>
</evidence>
<reference evidence="2 3" key="1">
    <citation type="submission" date="2016-04" db="EMBL/GenBank/DDBJ databases">
        <authorList>
            <person name="Evans L.H."/>
            <person name="Alamgir A."/>
            <person name="Owens N."/>
            <person name="Weber N.D."/>
            <person name="Virtaneva K."/>
            <person name="Barbian K."/>
            <person name="Babar A."/>
            <person name="Rosenke K."/>
        </authorList>
    </citation>
    <scope>NUCLEOTIDE SEQUENCE [LARGE SCALE GENOMIC DNA]</scope>
    <source>
        <strain evidence="2 3">LMa1</strain>
    </source>
</reference>
<feature type="domain" description="SCP2" evidence="1">
    <location>
        <begin position="38"/>
        <end position="101"/>
    </location>
</feature>
<accession>A0A1B7LG19</accession>
<dbReference type="STRING" id="1838280.A6M21_07990"/>